<gene>
    <name evidence="1" type="ORF">Aau02nite_61970</name>
</gene>
<comment type="caution">
    <text evidence="1">The sequence shown here is derived from an EMBL/GenBank/DDBJ whole genome shotgun (WGS) entry which is preliminary data.</text>
</comment>
<protein>
    <recommendedName>
        <fullName evidence="3">Lipoprotein</fullName>
    </recommendedName>
</protein>
<dbReference type="AlphaFoldDB" id="A0A919SNH0"/>
<evidence type="ECO:0008006" key="3">
    <source>
        <dbReference type="Google" id="ProtNLM"/>
    </source>
</evidence>
<dbReference type="RefSeq" id="WP_212992101.1">
    <property type="nucleotide sequence ID" value="NZ_BAABEA010000002.1"/>
</dbReference>
<sequence length="216" mass="21930">MRKTLPGAVVLVLALQGCSADGGTPAATEAPVASRAAASAQPSASSGLGSAPAPAGALDGKRQVLFLPRLDDNELPGSALAVTVAGRVQVIDDYAERALFVPVPKGRGAKERLIKTGTLRAGGEPFCLQLSGTGTEPLTVVTAACDAGEPAQLFTFEPAGEDDEGRSTYAVRNGDVFLQWHPLGGAGLVAEKRGASPMETTFSLQDQGAAALPKGH</sequence>
<dbReference type="EMBL" id="BOQL01000052">
    <property type="protein sequence ID" value="GIM74642.1"/>
    <property type="molecule type" value="Genomic_DNA"/>
</dbReference>
<evidence type="ECO:0000313" key="2">
    <source>
        <dbReference type="Proteomes" id="UP000681340"/>
    </source>
</evidence>
<evidence type="ECO:0000313" key="1">
    <source>
        <dbReference type="EMBL" id="GIM74642.1"/>
    </source>
</evidence>
<reference evidence="1" key="1">
    <citation type="submission" date="2021-03" db="EMBL/GenBank/DDBJ databases">
        <title>Whole genome shotgun sequence of Actinoplanes auranticolor NBRC 12245.</title>
        <authorList>
            <person name="Komaki H."/>
            <person name="Tamura T."/>
        </authorList>
    </citation>
    <scope>NUCLEOTIDE SEQUENCE</scope>
    <source>
        <strain evidence="1">NBRC 12245</strain>
    </source>
</reference>
<dbReference type="PROSITE" id="PS51257">
    <property type="entry name" value="PROKAR_LIPOPROTEIN"/>
    <property type="match status" value="1"/>
</dbReference>
<proteinExistence type="predicted"/>
<keyword evidence="2" id="KW-1185">Reference proteome</keyword>
<dbReference type="Proteomes" id="UP000681340">
    <property type="component" value="Unassembled WGS sequence"/>
</dbReference>
<accession>A0A919SNH0</accession>
<organism evidence="1 2">
    <name type="scientific">Actinoplanes auranticolor</name>
    <dbReference type="NCBI Taxonomy" id="47988"/>
    <lineage>
        <taxon>Bacteria</taxon>
        <taxon>Bacillati</taxon>
        <taxon>Actinomycetota</taxon>
        <taxon>Actinomycetes</taxon>
        <taxon>Micromonosporales</taxon>
        <taxon>Micromonosporaceae</taxon>
        <taxon>Actinoplanes</taxon>
    </lineage>
</organism>
<name>A0A919SNH0_9ACTN</name>